<reference evidence="1 2" key="1">
    <citation type="journal article" date="2015" name="Nature">
        <title>rRNA introns, odd ribosomes, and small enigmatic genomes across a large radiation of phyla.</title>
        <authorList>
            <person name="Brown C.T."/>
            <person name="Hug L.A."/>
            <person name="Thomas B.C."/>
            <person name="Sharon I."/>
            <person name="Castelle C.J."/>
            <person name="Singh A."/>
            <person name="Wilkins M.J."/>
            <person name="Williams K.H."/>
            <person name="Banfield J.F."/>
        </authorList>
    </citation>
    <scope>NUCLEOTIDE SEQUENCE [LARGE SCALE GENOMIC DNA]</scope>
</reference>
<accession>A0A0G0X816</accession>
<sequence length="177" mass="20895">MTFLSSYVPNEQQKKQLQYLKDLVETCQRENIKITVYGGYGLDGLLGRLTRDHHDIDILVREPERDMLKSLLLTFGFHMERENASKEVFKNMDLGKDFQVEINKQNRLEEFTSVGEKEIFPDKENACLEGFYFTTPTLKGHDHIHEMQSRRAKERGWVSEYRHSEHTTKIKDILRSN</sequence>
<dbReference type="InterPro" id="IPR019646">
    <property type="entry name" value="Aminoglyc_AdlTrfase"/>
</dbReference>
<name>A0A0G0X816_UNCKA</name>
<proteinExistence type="predicted"/>
<comment type="caution">
    <text evidence="1">The sequence shown here is derived from an EMBL/GenBank/DDBJ whole genome shotgun (WGS) entry which is preliminary data.</text>
</comment>
<dbReference type="EMBL" id="LCBX01000007">
    <property type="protein sequence ID" value="KKS21179.1"/>
    <property type="molecule type" value="Genomic_DNA"/>
</dbReference>
<protein>
    <submittedName>
        <fullName evidence="1">Uncharacterized protein</fullName>
    </submittedName>
</protein>
<organism evidence="1 2">
    <name type="scientific">candidate division WWE3 bacterium GW2011_GWC1_41_7</name>
    <dbReference type="NCBI Taxonomy" id="1619119"/>
    <lineage>
        <taxon>Bacteria</taxon>
        <taxon>Katanobacteria</taxon>
    </lineage>
</organism>
<evidence type="ECO:0000313" key="2">
    <source>
        <dbReference type="Proteomes" id="UP000034507"/>
    </source>
</evidence>
<dbReference type="AlphaFoldDB" id="A0A0G0X816"/>
<dbReference type="Pfam" id="PF10706">
    <property type="entry name" value="Aminoglyc_resit"/>
    <property type="match status" value="1"/>
</dbReference>
<dbReference type="Proteomes" id="UP000034507">
    <property type="component" value="Unassembled WGS sequence"/>
</dbReference>
<gene>
    <name evidence="1" type="ORF">UU77_C0007G0024</name>
</gene>
<evidence type="ECO:0000313" key="1">
    <source>
        <dbReference type="EMBL" id="KKS21179.1"/>
    </source>
</evidence>
<dbReference type="Gene3D" id="3.30.460.40">
    <property type="match status" value="1"/>
</dbReference>